<evidence type="ECO:0000256" key="3">
    <source>
        <dbReference type="ARBA" id="ARBA00022723"/>
    </source>
</evidence>
<keyword evidence="3" id="KW-0479">Metal-binding</keyword>
<evidence type="ECO:0000256" key="1">
    <source>
        <dbReference type="ARBA" id="ARBA00001947"/>
    </source>
</evidence>
<proteinExistence type="inferred from homology"/>
<dbReference type="InterPro" id="IPR051013">
    <property type="entry name" value="MBL_superfamily_lactonases"/>
</dbReference>
<evidence type="ECO:0000259" key="6">
    <source>
        <dbReference type="SMART" id="SM00849"/>
    </source>
</evidence>
<dbReference type="GO" id="GO:0016787">
    <property type="term" value="F:hydrolase activity"/>
    <property type="evidence" value="ECO:0007669"/>
    <property type="project" value="UniProtKB-KW"/>
</dbReference>
<keyword evidence="8" id="KW-1185">Reference proteome</keyword>
<dbReference type="InterPro" id="IPR036866">
    <property type="entry name" value="RibonucZ/Hydroxyglut_hydro"/>
</dbReference>
<comment type="caution">
    <text evidence="7">The sequence shown here is derived from an EMBL/GenBank/DDBJ whole genome shotgun (WGS) entry which is preliminary data.</text>
</comment>
<evidence type="ECO:0000256" key="5">
    <source>
        <dbReference type="ARBA" id="ARBA00022833"/>
    </source>
</evidence>
<sequence>MAPSAPPPSGQAASAGHNDVPTVQVHALSAGHMTLPEEQFIRECTEGMRKTVPSLCFLVEHVCRKTNSVVRIVFDLGLRRDVRRYADPIQRHIEKRQPMETDPDVVKSLKKGGLTAEDIDYVIYSHVHWDHVGEPRDFTRSTFIVGNGSLDLLSGNSAGLRGGHSFFEADLLDLSRTIELASPGSVRPSEGFSGPRTVDTPINYSQPWKPLGGLPWTLDLFGDGSLYIVDAPGHLRGHINLLARTSSSDGGDRWVYLAGDACHDRRILRKEKDIGEWLDAHGHVCCIHENRAQTEATLDRIRLLEEEGVEVILAHDVEWEKEKSNEKRFFGAAPRSV</sequence>
<gene>
    <name evidence="7" type="ORF">O9K51_03713</name>
</gene>
<dbReference type="PANTHER" id="PTHR42978:SF2">
    <property type="entry name" value="102 KBASES UNSTABLE REGION: FROM 1 TO 119443"/>
    <property type="match status" value="1"/>
</dbReference>
<dbReference type="Pfam" id="PF00753">
    <property type="entry name" value="Lactamase_B"/>
    <property type="match status" value="1"/>
</dbReference>
<protein>
    <submittedName>
        <fullName evidence="7">Glycoside hydrolase family 18 protein</fullName>
    </submittedName>
</protein>
<keyword evidence="5" id="KW-0862">Zinc</keyword>
<keyword evidence="4 7" id="KW-0378">Hydrolase</keyword>
<dbReference type="SUPFAM" id="SSF56281">
    <property type="entry name" value="Metallo-hydrolase/oxidoreductase"/>
    <property type="match status" value="1"/>
</dbReference>
<name>A0AB34FTY0_9HYPO</name>
<feature type="domain" description="Metallo-beta-lactamase" evidence="6">
    <location>
        <begin position="53"/>
        <end position="315"/>
    </location>
</feature>
<evidence type="ECO:0000256" key="2">
    <source>
        <dbReference type="ARBA" id="ARBA00007749"/>
    </source>
</evidence>
<reference evidence="7" key="1">
    <citation type="submission" date="2023-01" db="EMBL/GenBank/DDBJ databases">
        <title>The growth and conidiation of Purpureocillium lavendulum are regulated by nitrogen source and histone H3K14 acetylation.</title>
        <authorList>
            <person name="Tang P."/>
            <person name="Han J."/>
            <person name="Zhang C."/>
            <person name="Tang P."/>
            <person name="Qi F."/>
            <person name="Zhang K."/>
            <person name="Liang L."/>
        </authorList>
    </citation>
    <scope>NUCLEOTIDE SEQUENCE</scope>
    <source>
        <strain evidence="7">YMF1.00683</strain>
    </source>
</reference>
<comment type="similarity">
    <text evidence="2">Belongs to the metallo-beta-lactamase superfamily.</text>
</comment>
<dbReference type="SMART" id="SM00849">
    <property type="entry name" value="Lactamase_B"/>
    <property type="match status" value="1"/>
</dbReference>
<dbReference type="CDD" id="cd07730">
    <property type="entry name" value="metallo-hydrolase-like_MBL-fold"/>
    <property type="match status" value="1"/>
</dbReference>
<evidence type="ECO:0000313" key="8">
    <source>
        <dbReference type="Proteomes" id="UP001163105"/>
    </source>
</evidence>
<evidence type="ECO:0000313" key="7">
    <source>
        <dbReference type="EMBL" id="KAJ6442538.1"/>
    </source>
</evidence>
<accession>A0AB34FTY0</accession>
<dbReference type="Proteomes" id="UP001163105">
    <property type="component" value="Unassembled WGS sequence"/>
</dbReference>
<comment type="cofactor">
    <cofactor evidence="1">
        <name>Zn(2+)</name>
        <dbReference type="ChEBI" id="CHEBI:29105"/>
    </cofactor>
</comment>
<organism evidence="7 8">
    <name type="scientific">Purpureocillium lavendulum</name>
    <dbReference type="NCBI Taxonomy" id="1247861"/>
    <lineage>
        <taxon>Eukaryota</taxon>
        <taxon>Fungi</taxon>
        <taxon>Dikarya</taxon>
        <taxon>Ascomycota</taxon>
        <taxon>Pezizomycotina</taxon>
        <taxon>Sordariomycetes</taxon>
        <taxon>Hypocreomycetidae</taxon>
        <taxon>Hypocreales</taxon>
        <taxon>Ophiocordycipitaceae</taxon>
        <taxon>Purpureocillium</taxon>
    </lineage>
</organism>
<dbReference type="Gene3D" id="3.60.15.10">
    <property type="entry name" value="Ribonuclease Z/Hydroxyacylglutathione hydrolase-like"/>
    <property type="match status" value="1"/>
</dbReference>
<dbReference type="InterPro" id="IPR001279">
    <property type="entry name" value="Metallo-B-lactamas"/>
</dbReference>
<dbReference type="GO" id="GO:0046872">
    <property type="term" value="F:metal ion binding"/>
    <property type="evidence" value="ECO:0007669"/>
    <property type="project" value="UniProtKB-KW"/>
</dbReference>
<dbReference type="AlphaFoldDB" id="A0AB34FTY0"/>
<dbReference type="PANTHER" id="PTHR42978">
    <property type="entry name" value="QUORUM-QUENCHING LACTONASE YTNP-RELATED-RELATED"/>
    <property type="match status" value="1"/>
</dbReference>
<evidence type="ECO:0000256" key="4">
    <source>
        <dbReference type="ARBA" id="ARBA00022801"/>
    </source>
</evidence>
<dbReference type="EMBL" id="JAQHRD010000003">
    <property type="protein sequence ID" value="KAJ6442538.1"/>
    <property type="molecule type" value="Genomic_DNA"/>
</dbReference>